<protein>
    <submittedName>
        <fullName evidence="9">Phosphoribosylformylglycinamidine synthase</fullName>
    </submittedName>
</protein>
<dbReference type="GO" id="GO:0005737">
    <property type="term" value="C:cytoplasm"/>
    <property type="evidence" value="ECO:0007669"/>
    <property type="project" value="TreeGrafter"/>
</dbReference>
<dbReference type="RefSeq" id="WP_090174190.1">
    <property type="nucleotide sequence ID" value="NZ_FMXR01000014.1"/>
</dbReference>
<dbReference type="Pfam" id="PF18072">
    <property type="entry name" value="FGAR-AT_linker"/>
    <property type="match status" value="1"/>
</dbReference>
<evidence type="ECO:0000313" key="10">
    <source>
        <dbReference type="Proteomes" id="UP000199228"/>
    </source>
</evidence>
<dbReference type="SUPFAM" id="SSF52317">
    <property type="entry name" value="Class I glutamine amidotransferase-like"/>
    <property type="match status" value="1"/>
</dbReference>
<dbReference type="InterPro" id="IPR036676">
    <property type="entry name" value="PurM-like_C_sf"/>
</dbReference>
<keyword evidence="2" id="KW-0479">Metal-binding</keyword>
<keyword evidence="10" id="KW-1185">Reference proteome</keyword>
<feature type="domain" description="Phosphoribosylformylglycinamidine synthase linker" evidence="8">
    <location>
        <begin position="179"/>
        <end position="228"/>
    </location>
</feature>
<accession>A0A1G6C1H3</accession>
<dbReference type="CDD" id="cd02203">
    <property type="entry name" value="PurL_repeat1"/>
    <property type="match status" value="1"/>
</dbReference>
<sequence>MGNVRRIYVEKKTAFAVKARELKAEIRNYLGIEEVTKVRELIRYDIENVSDETYQKALVTVFSEPPLDHVYEETFDAAGGKVFSVEYLPGQFDQRADSAQQCVKLLAEDEEPVIHTATTYVIKGDLTEEQLEAIKDHCINPVDSRCALEEKPDTLVVDYEEPADVLVFDGFIKMSDAELKKLYESLGLAMTFEDFKHIHNYFANDEKRNPSMTEIRVLDTYWSDHCRHTTFSTELSSVKFGNGYYKKPIEETYQDYLNTHKELYKGRDDKFVCLMDIALLAMKKLKAEGKMTDQEESDEINACSIVVPIEVDGKEEEWLVNFKNETHNHPTEIEPFGGAATCLGGAIRDPLSGRTYVYQAMRVTGAADPTLPVEDTMSGKLPQRKIVTEAARGYSSYGNQIGLATGYVKEVYHPDYVAKRMEIGAVMGAAPRRAVQRLNSDPGDIIILLGGRTGRDGCGGATGSSKAHTSESLDTCGAEVQKGNAPTERKIQRLFRREEVSFLIKKCNDFGAGGVSVAIGELADGLKVNLDKVPKKYAGLDGTELAISESQERMAVVIDPKDVEQFLAYAKEENLEATEVAVVTKEPRLILTWRGKEIVNLKRSFLDTNGAHQETSVEVEIPKQEENFLNKIAIKEVEESLEDDEFYSAWMNTLVDLNVCSQKGLVEQFDASIGAGSVLMPYGGKYQMTETQSMVAKIPVQNGTTDAVSMMAYGFEPKLSSWSPYHGSVYAVLESVARIVATGGDYKKIHFTFQEYFKRMTEDPKRWSQPFSALLGAYKAQIGLGLASIGGKDSMSGSFNEIDVPPTLVSFSVDVANGSDIITPELKRMDSAIVLFEIKKDEYDLPDFEQVKDLYETFTQLVREGAITSAYAVDAYGIAAALAKMSFGNKIGLTFESDLDAKKTFMPGFGNLVAEVPAAKVAGLKDVIRRANLEKYVSVIAHTNFEKNIKYKAEVIELEDAIEVWTSRLEGVYPTRESQVRKQLGDPHFEAEKIYVCKHKVAKPTVFIPVFPGTNCEYDSARAFKEAGADVIVKVFKNLNAQDIRDSVEEFTKAIRQSQILMFPGGFSAGDEPEGSAKFFATAFRNEKMKEAVMKLLNERDGLALGICNGFQALIKLGLVPYGEIRAQDENSPTLTYNTVGRHISKMVYTQVVSNKSPWLMKAPLGHTFVNPASHGEGRFVAPQEVLQKLFDEGQIATRYVDAFGKPTTDEEWNVNGSYLAVEGITSPDGRVLGKMAHSERRGKNVAINIYGKQNMELFESGVEYFK</sequence>
<dbReference type="InterPro" id="IPR010141">
    <property type="entry name" value="FGAM_synthase"/>
</dbReference>
<dbReference type="InterPro" id="IPR041609">
    <property type="entry name" value="PurL_linker"/>
</dbReference>
<evidence type="ECO:0000256" key="3">
    <source>
        <dbReference type="ARBA" id="ARBA00022741"/>
    </source>
</evidence>
<dbReference type="Gene3D" id="3.40.50.880">
    <property type="match status" value="1"/>
</dbReference>
<keyword evidence="4" id="KW-0658">Purine biosynthesis</keyword>
<evidence type="ECO:0000256" key="1">
    <source>
        <dbReference type="ARBA" id="ARBA00022598"/>
    </source>
</evidence>
<gene>
    <name evidence="9" type="ORF">SAMN02910417_01973</name>
</gene>
<evidence type="ECO:0000259" key="8">
    <source>
        <dbReference type="Pfam" id="PF18072"/>
    </source>
</evidence>
<feature type="domain" description="PurM-like C-terminal" evidence="7">
    <location>
        <begin position="442"/>
        <end position="593"/>
    </location>
</feature>
<proteinExistence type="predicted"/>
<dbReference type="NCBIfam" id="TIGR01857">
    <property type="entry name" value="FGAM-synthase"/>
    <property type="match status" value="1"/>
</dbReference>
<dbReference type="CDD" id="cd02204">
    <property type="entry name" value="PurL_repeat2"/>
    <property type="match status" value="1"/>
</dbReference>
<evidence type="ECO:0000256" key="6">
    <source>
        <dbReference type="ARBA" id="ARBA00022842"/>
    </source>
</evidence>
<dbReference type="GO" id="GO:0004642">
    <property type="term" value="F:phosphoribosylformylglycinamidine synthase activity"/>
    <property type="evidence" value="ECO:0007669"/>
    <property type="project" value="TreeGrafter"/>
</dbReference>
<dbReference type="PANTHER" id="PTHR10099">
    <property type="entry name" value="PHOSPHORIBOSYLFORMYLGLYCINAMIDINE SYNTHASE"/>
    <property type="match status" value="1"/>
</dbReference>
<dbReference type="GO" id="GO:0005524">
    <property type="term" value="F:ATP binding"/>
    <property type="evidence" value="ECO:0007669"/>
    <property type="project" value="UniProtKB-KW"/>
</dbReference>
<keyword evidence="6" id="KW-0460">Magnesium</keyword>
<keyword evidence="5" id="KW-0067">ATP-binding</keyword>
<reference evidence="9 10" key="1">
    <citation type="submission" date="2016-10" db="EMBL/GenBank/DDBJ databases">
        <authorList>
            <person name="de Groot N.N."/>
        </authorList>
    </citation>
    <scope>NUCLEOTIDE SEQUENCE [LARGE SCALE GENOMIC DNA]</scope>
    <source>
        <strain evidence="9 10">DSM 3217</strain>
    </source>
</reference>
<dbReference type="Proteomes" id="UP000199228">
    <property type="component" value="Unassembled WGS sequence"/>
</dbReference>
<dbReference type="SMART" id="SM01211">
    <property type="entry name" value="GATase_5"/>
    <property type="match status" value="1"/>
</dbReference>
<evidence type="ECO:0000256" key="4">
    <source>
        <dbReference type="ARBA" id="ARBA00022755"/>
    </source>
</evidence>
<keyword evidence="1" id="KW-0436">Ligase</keyword>
<dbReference type="Pfam" id="PF13507">
    <property type="entry name" value="GATase_5"/>
    <property type="match status" value="1"/>
</dbReference>
<dbReference type="InterPro" id="IPR010918">
    <property type="entry name" value="PurM-like_C_dom"/>
</dbReference>
<dbReference type="Gene3D" id="3.30.1330.10">
    <property type="entry name" value="PurM-like, N-terminal domain"/>
    <property type="match status" value="2"/>
</dbReference>
<dbReference type="PROSITE" id="PS51273">
    <property type="entry name" value="GATASE_TYPE_1"/>
    <property type="match status" value="1"/>
</dbReference>
<dbReference type="STRING" id="1732.SAMN02910417_01973"/>
<dbReference type="PANTHER" id="PTHR10099:SF1">
    <property type="entry name" value="PHOSPHORIBOSYLFORMYLGLYCINAMIDINE SYNTHASE"/>
    <property type="match status" value="1"/>
</dbReference>
<dbReference type="EMBL" id="FMXR01000014">
    <property type="protein sequence ID" value="SDB26677.1"/>
    <property type="molecule type" value="Genomic_DNA"/>
</dbReference>
<dbReference type="InterPro" id="IPR029062">
    <property type="entry name" value="Class_I_gatase-like"/>
</dbReference>
<keyword evidence="3" id="KW-0547">Nucleotide-binding</keyword>
<dbReference type="AlphaFoldDB" id="A0A1G6C1H3"/>
<dbReference type="InterPro" id="IPR036921">
    <property type="entry name" value="PurM-like_N_sf"/>
</dbReference>
<dbReference type="Gene3D" id="3.90.650.10">
    <property type="entry name" value="PurM-like C-terminal domain"/>
    <property type="match status" value="2"/>
</dbReference>
<dbReference type="GO" id="GO:0006164">
    <property type="term" value="P:purine nucleotide biosynthetic process"/>
    <property type="evidence" value="ECO:0007669"/>
    <property type="project" value="UniProtKB-KW"/>
</dbReference>
<organism evidence="9 10">
    <name type="scientific">Eubacterium oxidoreducens</name>
    <dbReference type="NCBI Taxonomy" id="1732"/>
    <lineage>
        <taxon>Bacteria</taxon>
        <taxon>Bacillati</taxon>
        <taxon>Bacillota</taxon>
        <taxon>Clostridia</taxon>
        <taxon>Eubacteriales</taxon>
        <taxon>Eubacteriaceae</taxon>
        <taxon>Eubacterium</taxon>
    </lineage>
</organism>
<dbReference type="SUPFAM" id="SSF55326">
    <property type="entry name" value="PurM N-terminal domain-like"/>
    <property type="match status" value="2"/>
</dbReference>
<dbReference type="Pfam" id="PF02769">
    <property type="entry name" value="AIRS_C"/>
    <property type="match status" value="1"/>
</dbReference>
<dbReference type="GO" id="GO:0046872">
    <property type="term" value="F:metal ion binding"/>
    <property type="evidence" value="ECO:0007669"/>
    <property type="project" value="UniProtKB-KW"/>
</dbReference>
<dbReference type="OrthoDB" id="9804441at2"/>
<evidence type="ECO:0000256" key="5">
    <source>
        <dbReference type="ARBA" id="ARBA00022840"/>
    </source>
</evidence>
<dbReference type="FunFam" id="3.30.1330.10:FF:000013">
    <property type="entry name" value="Phosphoribosylformylglycinamidine synthase"/>
    <property type="match status" value="1"/>
</dbReference>
<evidence type="ECO:0000313" key="9">
    <source>
        <dbReference type="EMBL" id="SDB26677.1"/>
    </source>
</evidence>
<evidence type="ECO:0000256" key="2">
    <source>
        <dbReference type="ARBA" id="ARBA00022723"/>
    </source>
</evidence>
<name>A0A1G6C1H3_EUBOX</name>
<dbReference type="SUPFAM" id="SSF56042">
    <property type="entry name" value="PurM C-terminal domain-like"/>
    <property type="match status" value="2"/>
</dbReference>
<evidence type="ECO:0000259" key="7">
    <source>
        <dbReference type="Pfam" id="PF02769"/>
    </source>
</evidence>